<dbReference type="PRINTS" id="PR00096">
    <property type="entry name" value="GATASE"/>
</dbReference>
<organism evidence="3 4">
    <name type="scientific">Desulfurella amilsii</name>
    <dbReference type="NCBI Taxonomy" id="1562698"/>
    <lineage>
        <taxon>Bacteria</taxon>
        <taxon>Pseudomonadati</taxon>
        <taxon>Campylobacterota</taxon>
        <taxon>Desulfurellia</taxon>
        <taxon>Desulfurellales</taxon>
        <taxon>Desulfurellaceae</taxon>
        <taxon>Desulfurella</taxon>
    </lineage>
</organism>
<dbReference type="InterPro" id="IPR017926">
    <property type="entry name" value="GATASE"/>
</dbReference>
<evidence type="ECO:0000256" key="1">
    <source>
        <dbReference type="ARBA" id="ARBA00022962"/>
    </source>
</evidence>
<dbReference type="Pfam" id="PF00117">
    <property type="entry name" value="GATase"/>
    <property type="match status" value="1"/>
</dbReference>
<dbReference type="FunFam" id="3.40.50.880:FF:000003">
    <property type="entry name" value="Anthranilate synthase component II"/>
    <property type="match status" value="1"/>
</dbReference>
<dbReference type="InterPro" id="IPR029062">
    <property type="entry name" value="Class_I_gatase-like"/>
</dbReference>
<dbReference type="EMBL" id="MDSU01000018">
    <property type="protein sequence ID" value="OSS41759.1"/>
    <property type="molecule type" value="Genomic_DNA"/>
</dbReference>
<dbReference type="InterPro" id="IPR050472">
    <property type="entry name" value="Anth_synth/Amidotransfase"/>
</dbReference>
<dbReference type="Proteomes" id="UP000194141">
    <property type="component" value="Unassembled WGS sequence"/>
</dbReference>
<dbReference type="GO" id="GO:0000162">
    <property type="term" value="P:L-tryptophan biosynthetic process"/>
    <property type="evidence" value="ECO:0007669"/>
    <property type="project" value="TreeGrafter"/>
</dbReference>
<dbReference type="NCBIfam" id="TIGR00566">
    <property type="entry name" value="trpG_papA"/>
    <property type="match status" value="1"/>
</dbReference>
<evidence type="ECO:0000313" key="3">
    <source>
        <dbReference type="EMBL" id="OSS41759.1"/>
    </source>
</evidence>
<protein>
    <submittedName>
        <fullName evidence="3">Anthranilate synthase, amidotransferase component, TrpAb</fullName>
        <ecNumber evidence="3">4.1.3.27</ecNumber>
    </submittedName>
</protein>
<dbReference type="OrthoDB" id="9786812at2"/>
<keyword evidence="1" id="KW-0315">Glutamine amidotransferase</keyword>
<dbReference type="EC" id="4.1.3.27" evidence="3"/>
<gene>
    <name evidence="3" type="ORF">DESAMIL20_1312</name>
</gene>
<dbReference type="PRINTS" id="PR00097">
    <property type="entry name" value="ANTSNTHASEII"/>
</dbReference>
<dbReference type="Gene3D" id="3.40.50.880">
    <property type="match status" value="1"/>
</dbReference>
<dbReference type="PROSITE" id="PS51273">
    <property type="entry name" value="GATASE_TYPE_1"/>
    <property type="match status" value="1"/>
</dbReference>
<proteinExistence type="predicted"/>
<reference evidence="3 4" key="1">
    <citation type="journal article" date="2017" name="Front. Microbiol.">
        <title>Genome Sequence of Desulfurella amilsii Strain TR1 and Comparative Genomics of Desulfurellaceae Family.</title>
        <authorList>
            <person name="Florentino A.P."/>
            <person name="Stams A.J."/>
            <person name="Sanchez-Andrea I."/>
        </authorList>
    </citation>
    <scope>NUCLEOTIDE SEQUENCE [LARGE SCALE GENOMIC DNA]</scope>
    <source>
        <strain evidence="3 4">TR1</strain>
    </source>
</reference>
<sequence length="191" mass="21680">MIVLIDNFDSFTYNLYDYLKHFDDVSVILNNSSIEQIKNLKNLKGIVVSPGPSHPKNALLSLEAISAFSSKMPILGICLGMQAICYVYEKTIRKAKTIMHGKVERMVVLKKSILFDGIEPPFLGVRYHSLVVDNVQGDFEVSAISESDNEIMAIENKELRLYGLQFHPESYQTKDGLKFIENFVRLCNEKV</sequence>
<dbReference type="CDD" id="cd01743">
    <property type="entry name" value="GATase1_Anthranilate_Synthase"/>
    <property type="match status" value="1"/>
</dbReference>
<keyword evidence="3" id="KW-0456">Lyase</keyword>
<evidence type="ECO:0000313" key="4">
    <source>
        <dbReference type="Proteomes" id="UP000194141"/>
    </source>
</evidence>
<dbReference type="STRING" id="1562698.DESAMIL20_1312"/>
<keyword evidence="4" id="KW-1185">Reference proteome</keyword>
<dbReference type="GO" id="GO:0016740">
    <property type="term" value="F:transferase activity"/>
    <property type="evidence" value="ECO:0007669"/>
    <property type="project" value="UniProtKB-KW"/>
</dbReference>
<name>A0A1X4XW38_9BACT</name>
<dbReference type="GO" id="GO:0005829">
    <property type="term" value="C:cytosol"/>
    <property type="evidence" value="ECO:0007669"/>
    <property type="project" value="TreeGrafter"/>
</dbReference>
<dbReference type="AlphaFoldDB" id="A0A1X4XW38"/>
<keyword evidence="3" id="KW-0808">Transferase</keyword>
<dbReference type="GO" id="GO:0004049">
    <property type="term" value="F:anthranilate synthase activity"/>
    <property type="evidence" value="ECO:0007669"/>
    <property type="project" value="UniProtKB-EC"/>
</dbReference>
<dbReference type="SUPFAM" id="SSF52317">
    <property type="entry name" value="Class I glutamine amidotransferase-like"/>
    <property type="match status" value="1"/>
</dbReference>
<dbReference type="InterPro" id="IPR006221">
    <property type="entry name" value="TrpG/PapA_dom"/>
</dbReference>
<dbReference type="PANTHER" id="PTHR43418:SF4">
    <property type="entry name" value="MULTIFUNCTIONAL TRYPTOPHAN BIOSYNTHESIS PROTEIN"/>
    <property type="match status" value="1"/>
</dbReference>
<evidence type="ECO:0000259" key="2">
    <source>
        <dbReference type="Pfam" id="PF00117"/>
    </source>
</evidence>
<comment type="caution">
    <text evidence="3">The sequence shown here is derived from an EMBL/GenBank/DDBJ whole genome shotgun (WGS) entry which is preliminary data.</text>
</comment>
<dbReference type="PANTHER" id="PTHR43418">
    <property type="entry name" value="MULTIFUNCTIONAL TRYPTOPHAN BIOSYNTHESIS PROTEIN-RELATED"/>
    <property type="match status" value="1"/>
</dbReference>
<accession>A0A1X4XW38</accession>
<feature type="domain" description="Glutamine amidotransferase" evidence="2">
    <location>
        <begin position="3"/>
        <end position="184"/>
    </location>
</feature>
<dbReference type="RefSeq" id="WP_086033994.1">
    <property type="nucleotide sequence ID" value="NZ_MDSU01000018.1"/>
</dbReference>